<dbReference type="STRING" id="2004952.A0A2C5Z0D4"/>
<dbReference type="Proteomes" id="UP000226431">
    <property type="component" value="Unassembled WGS sequence"/>
</dbReference>
<evidence type="ECO:0000256" key="1">
    <source>
        <dbReference type="SAM" id="MobiDB-lite"/>
    </source>
</evidence>
<feature type="domain" description="ASX DEUBAD" evidence="2">
    <location>
        <begin position="34"/>
        <end position="153"/>
    </location>
</feature>
<comment type="caution">
    <text evidence="3">The sequence shown here is derived from an EMBL/GenBank/DDBJ whole genome shotgun (WGS) entry which is preliminary data.</text>
</comment>
<reference evidence="3 4" key="1">
    <citation type="submission" date="2017-06" db="EMBL/GenBank/DDBJ databases">
        <title>Ant-infecting Ophiocordyceps genomes reveal a high diversity of potential behavioral manipulation genes and a possible major role for enterotoxins.</title>
        <authorList>
            <person name="De Bekker C."/>
            <person name="Evans H.C."/>
            <person name="Brachmann A."/>
            <person name="Hughes D.P."/>
        </authorList>
    </citation>
    <scope>NUCLEOTIDE SEQUENCE [LARGE SCALE GENOMIC DNA]</scope>
    <source>
        <strain evidence="3 4">Map16</strain>
    </source>
</reference>
<dbReference type="InterPro" id="IPR028020">
    <property type="entry name" value="ASX_DEUBAD_dom"/>
</dbReference>
<dbReference type="AlphaFoldDB" id="A0A2C5Z0D4"/>
<evidence type="ECO:0000313" key="4">
    <source>
        <dbReference type="Proteomes" id="UP000226431"/>
    </source>
</evidence>
<protein>
    <recommendedName>
        <fullName evidence="2">ASX DEUBAD domain-containing protein</fullName>
    </recommendedName>
</protein>
<name>A0A2C5Z0D4_9HYPO</name>
<sequence>MAPTPPPNTQSNSRTTTPRPRSSRQRPPSARCARRNVAKLVRSSTSPLAKADIRAILSNPLAWTILDPQSRGEILALFPDEKHILNPGTANASPNFPTLMSDDSFRYNCANYTTNLSLGRHDQEWLTSAWIAHDRRKAGEFDDYLRNKFVAEWLLDGTATVAT</sequence>
<dbReference type="Pfam" id="PF13919">
    <property type="entry name" value="ASXH"/>
    <property type="match status" value="1"/>
</dbReference>
<evidence type="ECO:0000259" key="2">
    <source>
        <dbReference type="Pfam" id="PF13919"/>
    </source>
</evidence>
<keyword evidence="4" id="KW-1185">Reference proteome</keyword>
<dbReference type="OrthoDB" id="2289918at2759"/>
<dbReference type="EMBL" id="NJES01000224">
    <property type="protein sequence ID" value="PHH75295.1"/>
    <property type="molecule type" value="Genomic_DNA"/>
</dbReference>
<feature type="compositionally biased region" description="Low complexity" evidence="1">
    <location>
        <begin position="9"/>
        <end position="29"/>
    </location>
</feature>
<proteinExistence type="predicted"/>
<organism evidence="3 4">
    <name type="scientific">Ophiocordyceps camponoti-rufipedis</name>
    <dbReference type="NCBI Taxonomy" id="2004952"/>
    <lineage>
        <taxon>Eukaryota</taxon>
        <taxon>Fungi</taxon>
        <taxon>Dikarya</taxon>
        <taxon>Ascomycota</taxon>
        <taxon>Pezizomycotina</taxon>
        <taxon>Sordariomycetes</taxon>
        <taxon>Hypocreomycetidae</taxon>
        <taxon>Hypocreales</taxon>
        <taxon>Ophiocordycipitaceae</taxon>
        <taxon>Ophiocordyceps</taxon>
    </lineage>
</organism>
<feature type="region of interest" description="Disordered" evidence="1">
    <location>
        <begin position="1"/>
        <end position="35"/>
    </location>
</feature>
<evidence type="ECO:0000313" key="3">
    <source>
        <dbReference type="EMBL" id="PHH75295.1"/>
    </source>
</evidence>
<gene>
    <name evidence="3" type="ORF">CDD80_2481</name>
</gene>
<accession>A0A2C5Z0D4</accession>